<evidence type="ECO:0000259" key="5">
    <source>
        <dbReference type="PROSITE" id="PS51462"/>
    </source>
</evidence>
<dbReference type="InterPro" id="IPR020476">
    <property type="entry name" value="Nudix_hydrolase"/>
</dbReference>
<evidence type="ECO:0000256" key="3">
    <source>
        <dbReference type="ARBA" id="ARBA00022842"/>
    </source>
</evidence>
<dbReference type="Proteomes" id="UP000281391">
    <property type="component" value="Chromosome"/>
</dbReference>
<dbReference type="PRINTS" id="PR00502">
    <property type="entry name" value="NUDIXFAMILY"/>
</dbReference>
<dbReference type="PROSITE" id="PS51462">
    <property type="entry name" value="NUDIX"/>
    <property type="match status" value="1"/>
</dbReference>
<dbReference type="InterPro" id="IPR000086">
    <property type="entry name" value="NUDIX_hydrolase_dom"/>
</dbReference>
<sequence>MRSRPAARLLVIDSAGKVLLFRFRHRTGALAGNIYWATPGGGVESGETFEQAASRELQEETGLITNEMTYVAQRNFIMSLSSGELVNAEERFYLVRAVSHQIDATHWSTEEKQVIDLHHWWSEDELATTREIVYPTGLAEMLAAI</sequence>
<dbReference type="CDD" id="cd04685">
    <property type="entry name" value="NUDIX_Hydrolase"/>
    <property type="match status" value="1"/>
</dbReference>
<dbReference type="Gene3D" id="3.90.79.10">
    <property type="entry name" value="Nucleoside Triphosphate Pyrophosphohydrolase"/>
    <property type="match status" value="1"/>
</dbReference>
<name>A0A447KZ99_SEROD</name>
<dbReference type="RefSeq" id="WP_004963125.1">
    <property type="nucleotide sequence ID" value="NZ_JAQMZQ010000002.1"/>
</dbReference>
<comment type="similarity">
    <text evidence="4">Belongs to the Nudix hydrolase family.</text>
</comment>
<evidence type="ECO:0000313" key="6">
    <source>
        <dbReference type="EMBL" id="VDZ63436.1"/>
    </source>
</evidence>
<protein>
    <submittedName>
        <fullName evidence="6">Nucleoside triphosphatase nudI</fullName>
        <ecNumber evidence="6">3.6.1.-</ecNumber>
    </submittedName>
</protein>
<dbReference type="EC" id="3.6.1.-" evidence="6"/>
<evidence type="ECO:0000256" key="4">
    <source>
        <dbReference type="RuleBase" id="RU003476"/>
    </source>
</evidence>
<organism evidence="6 7">
    <name type="scientific">Serratia odorifera</name>
    <dbReference type="NCBI Taxonomy" id="618"/>
    <lineage>
        <taxon>Bacteria</taxon>
        <taxon>Pseudomonadati</taxon>
        <taxon>Pseudomonadota</taxon>
        <taxon>Gammaproteobacteria</taxon>
        <taxon>Enterobacterales</taxon>
        <taxon>Yersiniaceae</taxon>
        <taxon>Serratia</taxon>
    </lineage>
</organism>
<proteinExistence type="inferred from homology"/>
<dbReference type="SUPFAM" id="SSF55811">
    <property type="entry name" value="Nudix"/>
    <property type="match status" value="1"/>
</dbReference>
<feature type="domain" description="Nudix hydrolase" evidence="5">
    <location>
        <begin position="1"/>
        <end position="144"/>
    </location>
</feature>
<dbReference type="PANTHER" id="PTHR43046:SF12">
    <property type="entry name" value="GDP-MANNOSE MANNOSYL HYDROLASE"/>
    <property type="match status" value="1"/>
</dbReference>
<dbReference type="PANTHER" id="PTHR43046">
    <property type="entry name" value="GDP-MANNOSE MANNOSYL HYDROLASE"/>
    <property type="match status" value="1"/>
</dbReference>
<dbReference type="Pfam" id="PF00293">
    <property type="entry name" value="NUDIX"/>
    <property type="match status" value="1"/>
</dbReference>
<accession>A0A447KZ99</accession>
<keyword evidence="3" id="KW-0460">Magnesium</keyword>
<dbReference type="InterPro" id="IPR020084">
    <property type="entry name" value="NUDIX_hydrolase_CS"/>
</dbReference>
<dbReference type="EMBL" id="LR134117">
    <property type="protein sequence ID" value="VDZ63436.1"/>
    <property type="molecule type" value="Genomic_DNA"/>
</dbReference>
<dbReference type="InterPro" id="IPR015797">
    <property type="entry name" value="NUDIX_hydrolase-like_dom_sf"/>
</dbReference>
<keyword evidence="2 4" id="KW-0378">Hydrolase</keyword>
<reference evidence="6 7" key="1">
    <citation type="submission" date="2018-12" db="EMBL/GenBank/DDBJ databases">
        <authorList>
            <consortium name="Pathogen Informatics"/>
        </authorList>
    </citation>
    <scope>NUCLEOTIDE SEQUENCE [LARGE SCALE GENOMIC DNA]</scope>
    <source>
        <strain evidence="6 7">NCTC11214</strain>
    </source>
</reference>
<comment type="cofactor">
    <cofactor evidence="1">
        <name>Mg(2+)</name>
        <dbReference type="ChEBI" id="CHEBI:18420"/>
    </cofactor>
</comment>
<evidence type="ECO:0000313" key="7">
    <source>
        <dbReference type="Proteomes" id="UP000281391"/>
    </source>
</evidence>
<dbReference type="GO" id="GO:0016787">
    <property type="term" value="F:hydrolase activity"/>
    <property type="evidence" value="ECO:0007669"/>
    <property type="project" value="UniProtKB-KW"/>
</dbReference>
<gene>
    <name evidence="6" type="primary">nudI_2</name>
    <name evidence="6" type="ORF">NCTC11214_04476</name>
</gene>
<evidence type="ECO:0000256" key="1">
    <source>
        <dbReference type="ARBA" id="ARBA00001946"/>
    </source>
</evidence>
<dbReference type="KEGG" id="sof:NCTC11214_04476"/>
<evidence type="ECO:0000256" key="2">
    <source>
        <dbReference type="ARBA" id="ARBA00022801"/>
    </source>
</evidence>
<dbReference type="AlphaFoldDB" id="A0A447KZ99"/>
<dbReference type="PROSITE" id="PS00893">
    <property type="entry name" value="NUDIX_BOX"/>
    <property type="match status" value="1"/>
</dbReference>